<proteinExistence type="inferred from homology"/>
<dbReference type="GO" id="GO:0016874">
    <property type="term" value="F:ligase activity"/>
    <property type="evidence" value="ECO:0007669"/>
    <property type="project" value="UniProtKB-KW"/>
</dbReference>
<keyword evidence="9" id="KW-1185">Reference proteome</keyword>
<keyword evidence="3" id="KW-0276">Fatty acid metabolism</keyword>
<dbReference type="InterPro" id="IPR025110">
    <property type="entry name" value="AMP-bd_C"/>
</dbReference>
<dbReference type="InterPro" id="IPR040097">
    <property type="entry name" value="FAAL/FAAC"/>
</dbReference>
<dbReference type="CDD" id="cd05931">
    <property type="entry name" value="FAAL"/>
    <property type="match status" value="1"/>
</dbReference>
<evidence type="ECO:0000256" key="1">
    <source>
        <dbReference type="ARBA" id="ARBA00006432"/>
    </source>
</evidence>
<evidence type="ECO:0000256" key="2">
    <source>
        <dbReference type="ARBA" id="ARBA00022598"/>
    </source>
</evidence>
<evidence type="ECO:0000259" key="6">
    <source>
        <dbReference type="Pfam" id="PF00550"/>
    </source>
</evidence>
<dbReference type="Gene3D" id="3.30.300.30">
    <property type="match status" value="1"/>
</dbReference>
<dbReference type="STRING" id="572480.Arnit_2209"/>
<dbReference type="InterPro" id="IPR009081">
    <property type="entry name" value="PP-bd_ACP"/>
</dbReference>
<protein>
    <submittedName>
        <fullName evidence="8">AMP-dependent synthetase and ligase</fullName>
    </submittedName>
</protein>
<organism evidence="8 9">
    <name type="scientific">Arcobacter nitrofigilis (strain ATCC 33309 / DSM 7299 / CCUG 15893 / LMG 7604 / NCTC 12251 / CI)</name>
    <name type="common">Campylobacter nitrofigilis</name>
    <dbReference type="NCBI Taxonomy" id="572480"/>
    <lineage>
        <taxon>Bacteria</taxon>
        <taxon>Pseudomonadati</taxon>
        <taxon>Campylobacterota</taxon>
        <taxon>Epsilonproteobacteria</taxon>
        <taxon>Campylobacterales</taxon>
        <taxon>Arcobacteraceae</taxon>
        <taxon>Arcobacter</taxon>
    </lineage>
</organism>
<reference evidence="8 9" key="1">
    <citation type="journal article" date="2010" name="Stand. Genomic Sci.">
        <title>Complete genome sequence of Arcobacter nitrofigilis type strain (CI).</title>
        <authorList>
            <person name="Pati A."/>
            <person name="Gronow S."/>
            <person name="Lapidus A."/>
            <person name="Copeland A."/>
            <person name="Glavina Del Rio T."/>
            <person name="Nolan M."/>
            <person name="Lucas S."/>
            <person name="Tice H."/>
            <person name="Cheng J.F."/>
            <person name="Han C."/>
            <person name="Chertkov O."/>
            <person name="Bruce D."/>
            <person name="Tapia R."/>
            <person name="Goodwin L."/>
            <person name="Pitluck S."/>
            <person name="Liolios K."/>
            <person name="Ivanova N."/>
            <person name="Mavromatis K."/>
            <person name="Chen A."/>
            <person name="Palaniappan K."/>
            <person name="Land M."/>
            <person name="Hauser L."/>
            <person name="Chang Y.J."/>
            <person name="Jeffries C.D."/>
            <person name="Detter J.C."/>
            <person name="Rohde M."/>
            <person name="Goker M."/>
            <person name="Bristow J."/>
            <person name="Eisen J.A."/>
            <person name="Markowitz V."/>
            <person name="Hugenholtz P."/>
            <person name="Klenk H.P."/>
            <person name="Kyrpides N.C."/>
        </authorList>
    </citation>
    <scope>NUCLEOTIDE SEQUENCE [LARGE SCALE GENOMIC DNA]</scope>
    <source>
        <strain evidence="9">ATCC 33309 / DSM 7299 / CCUG 15893 / LMG 7604 / NCTC 12251 / CI</strain>
    </source>
</reference>
<dbReference type="SUPFAM" id="SSF47336">
    <property type="entry name" value="ACP-like"/>
    <property type="match status" value="1"/>
</dbReference>
<evidence type="ECO:0000256" key="4">
    <source>
        <dbReference type="ARBA" id="ARBA00023098"/>
    </source>
</evidence>
<dbReference type="InterPro" id="IPR042099">
    <property type="entry name" value="ANL_N_sf"/>
</dbReference>
<dbReference type="GO" id="GO:0005886">
    <property type="term" value="C:plasma membrane"/>
    <property type="evidence" value="ECO:0007669"/>
    <property type="project" value="TreeGrafter"/>
</dbReference>
<keyword evidence="2 8" id="KW-0436">Ligase</keyword>
<feature type="domain" description="AMP-binding enzyme C-terminal" evidence="7">
    <location>
        <begin position="462"/>
        <end position="573"/>
    </location>
</feature>
<evidence type="ECO:0000313" key="9">
    <source>
        <dbReference type="Proteomes" id="UP000000939"/>
    </source>
</evidence>
<dbReference type="FunFam" id="3.40.50.12780:FF:000013">
    <property type="entry name" value="Long-chain-fatty-acid--AMP ligase FadD32"/>
    <property type="match status" value="1"/>
</dbReference>
<dbReference type="SUPFAM" id="SSF56801">
    <property type="entry name" value="Acetyl-CoA synthetase-like"/>
    <property type="match status" value="1"/>
</dbReference>
<comment type="similarity">
    <text evidence="1">Belongs to the ATP-dependent AMP-binding enzyme family.</text>
</comment>
<accession>D5V0P9</accession>
<dbReference type="Proteomes" id="UP000000939">
    <property type="component" value="Chromosome"/>
</dbReference>
<dbReference type="GO" id="GO:0071766">
    <property type="term" value="P:Actinobacterium-type cell wall biogenesis"/>
    <property type="evidence" value="ECO:0007669"/>
    <property type="project" value="UniProtKB-ARBA"/>
</dbReference>
<dbReference type="Pfam" id="PF00501">
    <property type="entry name" value="AMP-binding"/>
    <property type="match status" value="1"/>
</dbReference>
<feature type="domain" description="AMP-dependent synthetase/ligase" evidence="5">
    <location>
        <begin position="10"/>
        <end position="416"/>
    </location>
</feature>
<dbReference type="Gene3D" id="3.40.50.12780">
    <property type="entry name" value="N-terminal domain of ligase-like"/>
    <property type="match status" value="1"/>
</dbReference>
<evidence type="ECO:0000256" key="3">
    <source>
        <dbReference type="ARBA" id="ARBA00022832"/>
    </source>
</evidence>
<dbReference type="HOGENOM" id="CLU_000022_23_7_7"/>
<sequence>MKNLGQVLEYYALKYPEKVAIRFLARGEDETDSITYLQLKQQSHAIATQLLTQYKRGDTALLIFDASIDVVVTFWGCVYAGIIAVPIPIPNGNKGMDNVAHIVEDAEISLIISHTSVESRLSKKFKENIQLKRLDWLIVNKKNFKENIFLDKDVFSSNQLLLLQYTSGSTNKPKGVKVSHQNMIAHQEGLKEAFYSDENSVVVSWLPYYHDMGLIGKIIHATFCGATLILMPPIAFVQNPFRWLQAISKYQGTNSAAPNFAYEDCLRNITNEQLSQLNLSSWKVAWNAAEPIHANTVVNFCNRFSQCGFNPQSLTTAYGMAESTLAISVADIKSKLKLLAIDENEFKQGNIKVIKELFIDSNLEEISQYKKVVVDCGNCISNHQIKIVDPKNRLLCSDYKIGEVWFSGKSVANGYWKKETLSQSTFFATIQNNNNSETYLRTEDMGFMDKNKNLFIVGRHKDMIIIHGENYAPQDLEFSIFNSHEAFVESGCSAFSVMSQGKEKVVIVQEIKRTQRKKVDFEKLLSHVKNILSQEYQLQLFALVFIHQANLPKTTSGKVQRKLCKHLFINEEFSPLYSWVPQQLDEQQLLNEKVSEQNLHIESSSNQLSYEKLIHWLEEWIQKTIPAIESFEKSSNFSSYGMDSKTTALMAYDLESYIGYELDPTLCWNYPNPDTLINHLIDEIKTNQLIPLKGNLK</sequence>
<dbReference type="OrthoDB" id="5480912at2"/>
<dbReference type="Pfam" id="PF23024">
    <property type="entry name" value="AMP-dom_DIP2-like"/>
    <property type="match status" value="1"/>
</dbReference>
<evidence type="ECO:0000259" key="7">
    <source>
        <dbReference type="Pfam" id="PF23024"/>
    </source>
</evidence>
<dbReference type="InterPro" id="IPR000873">
    <property type="entry name" value="AMP-dep_synth/lig_dom"/>
</dbReference>
<dbReference type="PANTHER" id="PTHR22754:SF32">
    <property type="entry name" value="DISCO-INTERACTING PROTEIN 2"/>
    <property type="match status" value="1"/>
</dbReference>
<dbReference type="GO" id="GO:0006633">
    <property type="term" value="P:fatty acid biosynthetic process"/>
    <property type="evidence" value="ECO:0007669"/>
    <property type="project" value="TreeGrafter"/>
</dbReference>
<feature type="domain" description="Carrier" evidence="6">
    <location>
        <begin position="628"/>
        <end position="680"/>
    </location>
</feature>
<name>D5V0P9_ARCNC</name>
<dbReference type="EMBL" id="CP001999">
    <property type="protein sequence ID" value="ADG93861.1"/>
    <property type="molecule type" value="Genomic_DNA"/>
</dbReference>
<dbReference type="Gene3D" id="1.10.1200.10">
    <property type="entry name" value="ACP-like"/>
    <property type="match status" value="1"/>
</dbReference>
<dbReference type="eggNOG" id="COG0236">
    <property type="taxonomic scope" value="Bacteria"/>
</dbReference>
<dbReference type="eggNOG" id="COG0318">
    <property type="taxonomic scope" value="Bacteria"/>
</dbReference>
<evidence type="ECO:0000313" key="8">
    <source>
        <dbReference type="EMBL" id="ADG93861.1"/>
    </source>
</evidence>
<dbReference type="AlphaFoldDB" id="D5V0P9"/>
<dbReference type="InterPro" id="IPR036736">
    <property type="entry name" value="ACP-like_sf"/>
</dbReference>
<dbReference type="Pfam" id="PF00550">
    <property type="entry name" value="PP-binding"/>
    <property type="match status" value="1"/>
</dbReference>
<dbReference type="GO" id="GO:0070566">
    <property type="term" value="F:adenylyltransferase activity"/>
    <property type="evidence" value="ECO:0007669"/>
    <property type="project" value="TreeGrafter"/>
</dbReference>
<dbReference type="InterPro" id="IPR045851">
    <property type="entry name" value="AMP-bd_C_sf"/>
</dbReference>
<dbReference type="KEGG" id="ant:Arnit_2209"/>
<gene>
    <name evidence="8" type="ordered locus">Arnit_2209</name>
</gene>
<dbReference type="PANTHER" id="PTHR22754">
    <property type="entry name" value="DISCO-INTERACTING PROTEIN 2 DIP2 -RELATED"/>
    <property type="match status" value="1"/>
</dbReference>
<dbReference type="RefSeq" id="WP_013136006.1">
    <property type="nucleotide sequence ID" value="NC_014166.1"/>
</dbReference>
<evidence type="ECO:0000259" key="5">
    <source>
        <dbReference type="Pfam" id="PF00501"/>
    </source>
</evidence>
<keyword evidence="4" id="KW-0443">Lipid metabolism</keyword>